<dbReference type="Gene3D" id="3.40.50.150">
    <property type="entry name" value="Vaccinia Virus protein VP39"/>
    <property type="match status" value="1"/>
</dbReference>
<dbReference type="OrthoDB" id="9800454at2"/>
<dbReference type="InterPro" id="IPR029063">
    <property type="entry name" value="SAM-dependent_MTases_sf"/>
</dbReference>
<dbReference type="PATRIC" id="fig|1178515.4.peg.4541"/>
<dbReference type="RefSeq" id="WP_068610607.1">
    <property type="nucleotide sequence ID" value="NZ_CP011388.1"/>
</dbReference>
<gene>
    <name evidence="2" type="ORF">SY83_22385</name>
</gene>
<sequence>MFSLLKKRSTLEEYMDQLDQGGPELTEALRHLRRLNRIFAAAGPTIYGIERLWEASGKPTELTVLDIGAGSGDVNRRLLTWADTKGVQVQITLMDITEEACAEAVRYYSNEPRIQVVQGDLFRISGKDTADIVTATQFLHHFTGDTLTQALRCMHRASRIGVVINDIHRHWISWSAVWLMTRLVSRNRYIQHDGPLSVAKGFRAADWNRLADSCHDEVLLTYKWRPLFRYAVICQSVSAEGESVHVPTR</sequence>
<dbReference type="CDD" id="cd02440">
    <property type="entry name" value="AdoMet_MTases"/>
    <property type="match status" value="1"/>
</dbReference>
<accession>A0A172TNB3</accession>
<dbReference type="KEGG" id="pswu:SY83_22385"/>
<dbReference type="EMBL" id="CP011388">
    <property type="protein sequence ID" value="ANE48579.1"/>
    <property type="molecule type" value="Genomic_DNA"/>
</dbReference>
<keyword evidence="3" id="KW-1185">Reference proteome</keyword>
<protein>
    <submittedName>
        <fullName evidence="2">Stilbene synthase</fullName>
    </submittedName>
</protein>
<organism evidence="2 3">
    <name type="scientific">Paenibacillus swuensis</name>
    <dbReference type="NCBI Taxonomy" id="1178515"/>
    <lineage>
        <taxon>Bacteria</taxon>
        <taxon>Bacillati</taxon>
        <taxon>Bacillota</taxon>
        <taxon>Bacilli</taxon>
        <taxon>Bacillales</taxon>
        <taxon>Paenibacillaceae</taxon>
        <taxon>Paenibacillus</taxon>
    </lineage>
</organism>
<proteinExistence type="predicted"/>
<dbReference type="STRING" id="1178515.SY83_22385"/>
<dbReference type="InterPro" id="IPR041698">
    <property type="entry name" value="Methyltransf_25"/>
</dbReference>
<name>A0A172TNB3_9BACL</name>
<dbReference type="AlphaFoldDB" id="A0A172TNB3"/>
<reference evidence="2 3" key="1">
    <citation type="submission" date="2015-01" db="EMBL/GenBank/DDBJ databases">
        <title>Paenibacillus swuensis/DY6/whole genome sequencing.</title>
        <authorList>
            <person name="Kim M.K."/>
            <person name="Srinivasan S."/>
            <person name="Lee J.-J."/>
        </authorList>
    </citation>
    <scope>NUCLEOTIDE SEQUENCE [LARGE SCALE GENOMIC DNA]</scope>
    <source>
        <strain evidence="2 3">DY6</strain>
    </source>
</reference>
<evidence type="ECO:0000313" key="3">
    <source>
        <dbReference type="Proteomes" id="UP000076927"/>
    </source>
</evidence>
<dbReference type="Proteomes" id="UP000076927">
    <property type="component" value="Chromosome"/>
</dbReference>
<dbReference type="Pfam" id="PF13649">
    <property type="entry name" value="Methyltransf_25"/>
    <property type="match status" value="1"/>
</dbReference>
<dbReference type="SUPFAM" id="SSF53335">
    <property type="entry name" value="S-adenosyl-L-methionine-dependent methyltransferases"/>
    <property type="match status" value="1"/>
</dbReference>
<feature type="domain" description="Methyltransferase" evidence="1">
    <location>
        <begin position="64"/>
        <end position="159"/>
    </location>
</feature>
<evidence type="ECO:0000259" key="1">
    <source>
        <dbReference type="Pfam" id="PF13649"/>
    </source>
</evidence>
<evidence type="ECO:0000313" key="2">
    <source>
        <dbReference type="EMBL" id="ANE48579.1"/>
    </source>
</evidence>